<sequence>MTAAKHALIEQARKLLRATVRRGRQITSPDEVRDFLLFTLALREQEVFGLVLLDNQNRVLLWRELFQGTISYTPVYPREVVKLALNHNAAAVIFAHYVVRNIMRVMCPILLCSLEVLSWPRRMITGQMMDT</sequence>
<dbReference type="Proteomes" id="UP000303847">
    <property type="component" value="Chromosome"/>
</dbReference>
<evidence type="ECO:0000313" key="8">
    <source>
        <dbReference type="EMBL" id="QCR05774.1"/>
    </source>
</evidence>
<evidence type="ECO:0000313" key="9">
    <source>
        <dbReference type="Proteomes" id="UP000295985"/>
    </source>
</evidence>
<name>A0A2U1UW48_9GAMM</name>
<protein>
    <recommendedName>
        <fullName evidence="6">MPN domain-containing protein</fullName>
    </recommendedName>
</protein>
<dbReference type="GO" id="GO:0046872">
    <property type="term" value="F:metal ion binding"/>
    <property type="evidence" value="ECO:0007669"/>
    <property type="project" value="UniProtKB-KW"/>
</dbReference>
<dbReference type="EMBL" id="QDKK01000001">
    <property type="protein sequence ID" value="PWC25842.1"/>
    <property type="molecule type" value="Genomic_DNA"/>
</dbReference>
<feature type="domain" description="MPN" evidence="6">
    <location>
        <begin position="25"/>
        <end position="131"/>
    </location>
</feature>
<dbReference type="RefSeq" id="WP_009114101.1">
    <property type="nucleotide sequence ID" value="NZ_CP034036.1"/>
</dbReference>
<dbReference type="Pfam" id="PF04002">
    <property type="entry name" value="RadC"/>
    <property type="match status" value="1"/>
</dbReference>
<keyword evidence="10" id="KW-1185">Reference proteome</keyword>
<accession>A0A2U1UW48</accession>
<evidence type="ECO:0000256" key="5">
    <source>
        <dbReference type="ARBA" id="ARBA00023049"/>
    </source>
</evidence>
<dbReference type="InterPro" id="IPR001405">
    <property type="entry name" value="UPF0758"/>
</dbReference>
<evidence type="ECO:0000313" key="7">
    <source>
        <dbReference type="EMBL" id="PWC25842.1"/>
    </source>
</evidence>
<dbReference type="AlphaFoldDB" id="A0A2U1UW48"/>
<keyword evidence="4" id="KW-0862">Zinc</keyword>
<evidence type="ECO:0000256" key="1">
    <source>
        <dbReference type="ARBA" id="ARBA00022670"/>
    </source>
</evidence>
<keyword evidence="5" id="KW-0482">Metalloprotease</keyword>
<keyword evidence="1" id="KW-0645">Protease</keyword>
<keyword evidence="3" id="KW-0378">Hydrolase</keyword>
<evidence type="ECO:0000256" key="4">
    <source>
        <dbReference type="ARBA" id="ARBA00022833"/>
    </source>
</evidence>
<reference evidence="7 9" key="1">
    <citation type="submission" date="2018-04" db="EMBL/GenBank/DDBJ databases">
        <title>Brenneria corticis sp.nov.</title>
        <authorList>
            <person name="Li Y."/>
        </authorList>
    </citation>
    <scope>NUCLEOTIDE SEQUENCE [LARGE SCALE GENOMIC DNA]</scope>
    <source>
        <strain evidence="7 9">LMG 2694</strain>
    </source>
</reference>
<evidence type="ECO:0000256" key="2">
    <source>
        <dbReference type="ARBA" id="ARBA00022723"/>
    </source>
</evidence>
<evidence type="ECO:0000259" key="6">
    <source>
        <dbReference type="PROSITE" id="PS50249"/>
    </source>
</evidence>
<dbReference type="EMBL" id="CP034036">
    <property type="protein sequence ID" value="QCR05774.1"/>
    <property type="molecule type" value="Genomic_DNA"/>
</dbReference>
<dbReference type="InterPro" id="IPR025657">
    <property type="entry name" value="RadC_JAB"/>
</dbReference>
<keyword evidence="2" id="KW-0479">Metal-binding</keyword>
<dbReference type="GO" id="GO:0006508">
    <property type="term" value="P:proteolysis"/>
    <property type="evidence" value="ECO:0007669"/>
    <property type="project" value="UniProtKB-KW"/>
</dbReference>
<dbReference type="Gene3D" id="3.40.140.10">
    <property type="entry name" value="Cytidine Deaminase, domain 2"/>
    <property type="match status" value="1"/>
</dbReference>
<dbReference type="GO" id="GO:0008237">
    <property type="term" value="F:metallopeptidase activity"/>
    <property type="evidence" value="ECO:0007669"/>
    <property type="project" value="UniProtKB-KW"/>
</dbReference>
<dbReference type="OrthoDB" id="9804482at2"/>
<evidence type="ECO:0000256" key="3">
    <source>
        <dbReference type="ARBA" id="ARBA00022801"/>
    </source>
</evidence>
<organism evidence="7 9">
    <name type="scientific">Brenneria nigrifluens DSM 30175 = ATCC 13028</name>
    <dbReference type="NCBI Taxonomy" id="1121120"/>
    <lineage>
        <taxon>Bacteria</taxon>
        <taxon>Pseudomonadati</taxon>
        <taxon>Pseudomonadota</taxon>
        <taxon>Gammaproteobacteria</taxon>
        <taxon>Enterobacterales</taxon>
        <taxon>Pectobacteriaceae</taxon>
        <taxon>Brenneria</taxon>
    </lineage>
</organism>
<reference evidence="8 10" key="2">
    <citation type="submission" date="2018-11" db="EMBL/GenBank/DDBJ databases">
        <title>Genome sequences of Brenneria nigrifluens and Brenneria rubrifaciens.</title>
        <authorList>
            <person name="Poret-Peterson A.T."/>
            <person name="McClean A.E."/>
            <person name="Kluepfel D.A."/>
        </authorList>
    </citation>
    <scope>NUCLEOTIDE SEQUENCE [LARGE SCALE GENOMIC DNA]</scope>
    <source>
        <strain evidence="8 10">ATCC 13028</strain>
    </source>
</reference>
<dbReference type="InterPro" id="IPR037518">
    <property type="entry name" value="MPN"/>
</dbReference>
<evidence type="ECO:0000313" key="10">
    <source>
        <dbReference type="Proteomes" id="UP000303847"/>
    </source>
</evidence>
<dbReference type="PANTHER" id="PTHR30471">
    <property type="entry name" value="DNA REPAIR PROTEIN RADC"/>
    <property type="match status" value="1"/>
</dbReference>
<proteinExistence type="predicted"/>
<dbReference type="PROSITE" id="PS50249">
    <property type="entry name" value="MPN"/>
    <property type="match status" value="1"/>
</dbReference>
<dbReference type="Proteomes" id="UP000295985">
    <property type="component" value="Unassembled WGS sequence"/>
</dbReference>
<gene>
    <name evidence="7" type="ORF">DDT54_00460</name>
    <name evidence="8" type="ORF">EH206_17255</name>
</gene>
<dbReference type="PANTHER" id="PTHR30471:SF3">
    <property type="entry name" value="UPF0758 PROTEIN YEES-RELATED"/>
    <property type="match status" value="1"/>
</dbReference>